<dbReference type="Proteomes" id="UP001454036">
    <property type="component" value="Unassembled WGS sequence"/>
</dbReference>
<dbReference type="PROSITE" id="PS51257">
    <property type="entry name" value="PROKAR_LIPOPROTEIN"/>
    <property type="match status" value="1"/>
</dbReference>
<dbReference type="GO" id="GO:0008270">
    <property type="term" value="F:zinc ion binding"/>
    <property type="evidence" value="ECO:0007669"/>
    <property type="project" value="InterPro"/>
</dbReference>
<protein>
    <recommendedName>
        <fullName evidence="3">CCHC-type domain-containing protein</fullName>
    </recommendedName>
</protein>
<sequence>MQDVFRMGRMQDVFRMSSQSNSGFQGCPFKRSRFGRSQFSAPATNSRFSTAGSVPRLFSKFGRSQGSYQGRQGDKGCFHCSKPSHKAMECREKAVF</sequence>
<dbReference type="AlphaFoldDB" id="A0AAV3NI93"/>
<gene>
    <name evidence="1" type="ORF">LIER_00372</name>
</gene>
<dbReference type="InterPro" id="IPR036875">
    <property type="entry name" value="Znf_CCHC_sf"/>
</dbReference>
<organism evidence="1 2">
    <name type="scientific">Lithospermum erythrorhizon</name>
    <name type="common">Purple gromwell</name>
    <name type="synonym">Lithospermum officinale var. erythrorhizon</name>
    <dbReference type="NCBI Taxonomy" id="34254"/>
    <lineage>
        <taxon>Eukaryota</taxon>
        <taxon>Viridiplantae</taxon>
        <taxon>Streptophyta</taxon>
        <taxon>Embryophyta</taxon>
        <taxon>Tracheophyta</taxon>
        <taxon>Spermatophyta</taxon>
        <taxon>Magnoliopsida</taxon>
        <taxon>eudicotyledons</taxon>
        <taxon>Gunneridae</taxon>
        <taxon>Pentapetalae</taxon>
        <taxon>asterids</taxon>
        <taxon>lamiids</taxon>
        <taxon>Boraginales</taxon>
        <taxon>Boraginaceae</taxon>
        <taxon>Boraginoideae</taxon>
        <taxon>Lithospermeae</taxon>
        <taxon>Lithospermum</taxon>
    </lineage>
</organism>
<evidence type="ECO:0000313" key="1">
    <source>
        <dbReference type="EMBL" id="GAA0138673.1"/>
    </source>
</evidence>
<evidence type="ECO:0008006" key="3">
    <source>
        <dbReference type="Google" id="ProtNLM"/>
    </source>
</evidence>
<keyword evidence="2" id="KW-1185">Reference proteome</keyword>
<name>A0AAV3NI93_LITER</name>
<comment type="caution">
    <text evidence="1">The sequence shown here is derived from an EMBL/GenBank/DDBJ whole genome shotgun (WGS) entry which is preliminary data.</text>
</comment>
<accession>A0AAV3NI93</accession>
<dbReference type="EMBL" id="BAABME010000029">
    <property type="protein sequence ID" value="GAA0138673.1"/>
    <property type="molecule type" value="Genomic_DNA"/>
</dbReference>
<reference evidence="1 2" key="1">
    <citation type="submission" date="2024-01" db="EMBL/GenBank/DDBJ databases">
        <title>The complete chloroplast genome sequence of Lithospermum erythrorhizon: insights into the phylogenetic relationship among Boraginaceae species and the maternal lineages of purple gromwells.</title>
        <authorList>
            <person name="Okada T."/>
            <person name="Watanabe K."/>
        </authorList>
    </citation>
    <scope>NUCLEOTIDE SEQUENCE [LARGE SCALE GENOMIC DNA]</scope>
</reference>
<evidence type="ECO:0000313" key="2">
    <source>
        <dbReference type="Proteomes" id="UP001454036"/>
    </source>
</evidence>
<dbReference type="SUPFAM" id="SSF57756">
    <property type="entry name" value="Retrovirus zinc finger-like domains"/>
    <property type="match status" value="1"/>
</dbReference>
<dbReference type="GO" id="GO:0003676">
    <property type="term" value="F:nucleic acid binding"/>
    <property type="evidence" value="ECO:0007669"/>
    <property type="project" value="InterPro"/>
</dbReference>
<proteinExistence type="predicted"/>